<dbReference type="Pfam" id="PF00145">
    <property type="entry name" value="DNA_methylase"/>
    <property type="match status" value="1"/>
</dbReference>
<gene>
    <name evidence="8" type="primary">dcm</name>
    <name evidence="8" type="ORF">F8566_44070</name>
</gene>
<dbReference type="PANTHER" id="PTHR10629:SF50">
    <property type="entry name" value="DNA (CYTOSINE-5)-METHYLTRANSFERASE CMT3"/>
    <property type="match status" value="1"/>
</dbReference>
<comment type="caution">
    <text evidence="8">The sequence shown here is derived from an EMBL/GenBank/DDBJ whole genome shotgun (WGS) entry which is preliminary data.</text>
</comment>
<evidence type="ECO:0000313" key="9">
    <source>
        <dbReference type="Proteomes" id="UP000468735"/>
    </source>
</evidence>
<dbReference type="NCBIfam" id="TIGR00675">
    <property type="entry name" value="dcm"/>
    <property type="match status" value="1"/>
</dbReference>
<comment type="similarity">
    <text evidence="5 6">Belongs to the class I-like SAM-binding methyltransferase superfamily. C5-methyltransferase family.</text>
</comment>
<dbReference type="PROSITE" id="PS00095">
    <property type="entry name" value="C5_MTASE_2"/>
    <property type="match status" value="1"/>
</dbReference>
<dbReference type="PROSITE" id="PS51679">
    <property type="entry name" value="SAM_MT_C5"/>
    <property type="match status" value="1"/>
</dbReference>
<dbReference type="InterPro" id="IPR029063">
    <property type="entry name" value="SAM-dependent_MTases_sf"/>
</dbReference>
<evidence type="ECO:0000256" key="7">
    <source>
        <dbReference type="RuleBase" id="RU000417"/>
    </source>
</evidence>
<dbReference type="InterPro" id="IPR018117">
    <property type="entry name" value="C5_DNA_meth_AS"/>
</dbReference>
<evidence type="ECO:0000313" key="8">
    <source>
        <dbReference type="EMBL" id="KAB2340891.1"/>
    </source>
</evidence>
<keyword evidence="4" id="KW-0680">Restriction system</keyword>
<evidence type="ECO:0000256" key="2">
    <source>
        <dbReference type="ARBA" id="ARBA00022679"/>
    </source>
</evidence>
<dbReference type="GO" id="GO:0003886">
    <property type="term" value="F:DNA (cytosine-5-)-methyltransferase activity"/>
    <property type="evidence" value="ECO:0007669"/>
    <property type="project" value="UniProtKB-EC"/>
</dbReference>
<dbReference type="EC" id="2.1.1.37" evidence="7"/>
<protein>
    <recommendedName>
        <fullName evidence="7">Cytosine-specific methyltransferase</fullName>
        <ecNumber evidence="7">2.1.1.37</ecNumber>
    </recommendedName>
</protein>
<evidence type="ECO:0000256" key="5">
    <source>
        <dbReference type="PROSITE-ProRule" id="PRU01016"/>
    </source>
</evidence>
<feature type="active site" evidence="5">
    <location>
        <position position="80"/>
    </location>
</feature>
<dbReference type="GO" id="GO:0003677">
    <property type="term" value="F:DNA binding"/>
    <property type="evidence" value="ECO:0007669"/>
    <property type="project" value="TreeGrafter"/>
</dbReference>
<name>A0A6H9Y7Z4_9ACTN</name>
<keyword evidence="2 5" id="KW-0808">Transferase</keyword>
<dbReference type="Proteomes" id="UP000468735">
    <property type="component" value="Unassembled WGS sequence"/>
</dbReference>
<dbReference type="PANTHER" id="PTHR10629">
    <property type="entry name" value="CYTOSINE-SPECIFIC METHYLTRANSFERASE"/>
    <property type="match status" value="1"/>
</dbReference>
<dbReference type="GO" id="GO:0009307">
    <property type="term" value="P:DNA restriction-modification system"/>
    <property type="evidence" value="ECO:0007669"/>
    <property type="project" value="UniProtKB-KW"/>
</dbReference>
<dbReference type="PROSITE" id="PS00094">
    <property type="entry name" value="C5_MTASE_1"/>
    <property type="match status" value="1"/>
</dbReference>
<dbReference type="GO" id="GO:0032259">
    <property type="term" value="P:methylation"/>
    <property type="evidence" value="ECO:0007669"/>
    <property type="project" value="UniProtKB-KW"/>
</dbReference>
<dbReference type="GO" id="GO:0044027">
    <property type="term" value="P:negative regulation of gene expression via chromosomal CpG island methylation"/>
    <property type="evidence" value="ECO:0007669"/>
    <property type="project" value="TreeGrafter"/>
</dbReference>
<reference evidence="8 9" key="1">
    <citation type="submission" date="2019-09" db="EMBL/GenBank/DDBJ databases">
        <title>Actinomadura physcomitrii sp. nov., a novel actinomycete isolated from moss [Physcomitrium sphaericum (Ludw) Fuernr].</title>
        <authorList>
            <person name="Zhuang X."/>
            <person name="Liu C."/>
        </authorList>
    </citation>
    <scope>NUCLEOTIDE SEQUENCE [LARGE SCALE GENOMIC DNA]</scope>
    <source>
        <strain evidence="8 9">HMC1</strain>
    </source>
</reference>
<dbReference type="OrthoDB" id="9813719at2"/>
<dbReference type="PRINTS" id="PR00105">
    <property type="entry name" value="C5METTRFRASE"/>
</dbReference>
<evidence type="ECO:0000256" key="4">
    <source>
        <dbReference type="ARBA" id="ARBA00022747"/>
    </source>
</evidence>
<dbReference type="EMBL" id="WBMT01000028">
    <property type="protein sequence ID" value="KAB2340891.1"/>
    <property type="molecule type" value="Genomic_DNA"/>
</dbReference>
<evidence type="ECO:0000256" key="6">
    <source>
        <dbReference type="RuleBase" id="RU000416"/>
    </source>
</evidence>
<dbReference type="InterPro" id="IPR001525">
    <property type="entry name" value="C5_MeTfrase"/>
</dbReference>
<organism evidence="8 9">
    <name type="scientific">Actinomadura rudentiformis</name>
    <dbReference type="NCBI Taxonomy" id="359158"/>
    <lineage>
        <taxon>Bacteria</taxon>
        <taxon>Bacillati</taxon>
        <taxon>Actinomycetota</taxon>
        <taxon>Actinomycetes</taxon>
        <taxon>Streptosporangiales</taxon>
        <taxon>Thermomonosporaceae</taxon>
        <taxon>Actinomadura</taxon>
    </lineage>
</organism>
<accession>A0A6H9Y7Z4</accession>
<dbReference type="SUPFAM" id="SSF53335">
    <property type="entry name" value="S-adenosyl-L-methionine-dependent methyltransferases"/>
    <property type="match status" value="1"/>
</dbReference>
<dbReference type="Gene3D" id="3.40.50.150">
    <property type="entry name" value="Vaccinia Virus protein VP39"/>
    <property type="match status" value="1"/>
</dbReference>
<keyword evidence="9" id="KW-1185">Reference proteome</keyword>
<dbReference type="RefSeq" id="WP_151569390.1">
    <property type="nucleotide sequence ID" value="NZ_WBMT01000028.1"/>
</dbReference>
<sequence length="395" mass="43392">MHDAVVNESAPRVAGLFAGIGGLELGLRRGMGAHAAMLCEWWEPAQAVLQDRFPGVPLHDDVQTLQSLPDVEVVTAGFPCTDLSQAGRTAGIEGAASGMVRHLFELLADSGPTWVVIENVRNMLALDGGRAMEYLVSEFERLQFRWAYRLVDSRFTGVPQRRQRVIMLASRTHDPRSVLFSDDVAEPSGERYRDDAHGFYWTEGRRGLGWAKDALPTLKGGSGLGIPSPPALWVRDAEPGRAIVTPSLTDAEDLQGFPRGWTEAAQGFGRSGSARWKLVGNAVTVGVAEWLGRRLGLPPGTWDDGGSLILPRGTRWPAAAWGDKNERWEYPASMWPEVQPYRHLLDVVDQSTMTPLSLRATSGFYGRLQASSLRYDENFALAVKQHAEFMEGNVA</sequence>
<comment type="catalytic activity">
    <reaction evidence="7">
        <text>a 2'-deoxycytidine in DNA + S-adenosyl-L-methionine = a 5-methyl-2'-deoxycytidine in DNA + S-adenosyl-L-homocysteine + H(+)</text>
        <dbReference type="Rhea" id="RHEA:13681"/>
        <dbReference type="Rhea" id="RHEA-COMP:11369"/>
        <dbReference type="Rhea" id="RHEA-COMP:11370"/>
        <dbReference type="ChEBI" id="CHEBI:15378"/>
        <dbReference type="ChEBI" id="CHEBI:57856"/>
        <dbReference type="ChEBI" id="CHEBI:59789"/>
        <dbReference type="ChEBI" id="CHEBI:85452"/>
        <dbReference type="ChEBI" id="CHEBI:85454"/>
        <dbReference type="EC" id="2.1.1.37"/>
    </reaction>
</comment>
<dbReference type="InterPro" id="IPR031303">
    <property type="entry name" value="C5_meth_CS"/>
</dbReference>
<evidence type="ECO:0000256" key="1">
    <source>
        <dbReference type="ARBA" id="ARBA00022603"/>
    </source>
</evidence>
<proteinExistence type="inferred from homology"/>
<dbReference type="AlphaFoldDB" id="A0A6H9Y7Z4"/>
<keyword evidence="3 5" id="KW-0949">S-adenosyl-L-methionine</keyword>
<evidence type="ECO:0000256" key="3">
    <source>
        <dbReference type="ARBA" id="ARBA00022691"/>
    </source>
</evidence>
<keyword evidence="1 5" id="KW-0489">Methyltransferase</keyword>
<dbReference type="InterPro" id="IPR050390">
    <property type="entry name" value="C5-Methyltransferase"/>
</dbReference>